<dbReference type="Proteomes" id="UP000614410">
    <property type="component" value="Unassembled WGS sequence"/>
</dbReference>
<protein>
    <submittedName>
        <fullName evidence="1">Pyridoxamine 5'-phosphate oxidase family protein</fullName>
    </submittedName>
</protein>
<dbReference type="InterPro" id="IPR012349">
    <property type="entry name" value="Split_barrel_FMN-bd"/>
</dbReference>
<dbReference type="EMBL" id="JAEKNN010000031">
    <property type="protein sequence ID" value="MBJ7609218.1"/>
    <property type="molecule type" value="Genomic_DNA"/>
</dbReference>
<comment type="caution">
    <text evidence="1">The sequence shown here is derived from an EMBL/GenBank/DDBJ whole genome shotgun (WGS) entry which is preliminary data.</text>
</comment>
<gene>
    <name evidence="1" type="ORF">JF887_07270</name>
</gene>
<sequence length="148" mass="15776">MSVAAAGDVERALWGLRAYDTAALATVSAAGPHVAGVFFAPEIVDQRIRLLVAVLDGSRKAEDIAADGRVAFLCSPGNPSRWIQGWGSAVRPEVDDAGRLEIFRRLIAHAPGAKQFVDTLTVHPVIVTVRELKVVQAPGSPPLRLDFS</sequence>
<proteinExistence type="predicted"/>
<reference evidence="1 2" key="1">
    <citation type="submission" date="2020-10" db="EMBL/GenBank/DDBJ databases">
        <title>Ca. Dormibacterota MAGs.</title>
        <authorList>
            <person name="Montgomery K."/>
        </authorList>
    </citation>
    <scope>NUCLEOTIDE SEQUENCE [LARGE SCALE GENOMIC DNA]</scope>
    <source>
        <strain evidence="1">Mitchell_Peninsula_5</strain>
    </source>
</reference>
<accession>A0A934NEX5</accession>
<dbReference type="Gene3D" id="2.30.110.10">
    <property type="entry name" value="Electron Transport, Fmn-binding Protein, Chain A"/>
    <property type="match status" value="1"/>
</dbReference>
<organism evidence="1 2">
    <name type="scientific">Candidatus Amunia macphersoniae</name>
    <dbReference type="NCBI Taxonomy" id="3127014"/>
    <lineage>
        <taxon>Bacteria</taxon>
        <taxon>Bacillati</taxon>
        <taxon>Candidatus Dormiibacterota</taxon>
        <taxon>Candidatus Dormibacteria</taxon>
        <taxon>Candidatus Aeolococcales</taxon>
        <taxon>Candidatus Aeolococcaceae</taxon>
        <taxon>Candidatus Amunia</taxon>
    </lineage>
</organism>
<evidence type="ECO:0000313" key="2">
    <source>
        <dbReference type="Proteomes" id="UP000614410"/>
    </source>
</evidence>
<dbReference type="SUPFAM" id="SSF50475">
    <property type="entry name" value="FMN-binding split barrel"/>
    <property type="match status" value="1"/>
</dbReference>
<name>A0A934NEX5_9BACT</name>
<evidence type="ECO:0000313" key="1">
    <source>
        <dbReference type="EMBL" id="MBJ7609218.1"/>
    </source>
</evidence>
<dbReference type="AlphaFoldDB" id="A0A934NEX5"/>